<feature type="region of interest" description="Disordered" evidence="6">
    <location>
        <begin position="411"/>
        <end position="431"/>
    </location>
</feature>
<dbReference type="Proteomes" id="UP000011715">
    <property type="component" value="Unassembled WGS sequence"/>
</dbReference>
<reference evidence="9" key="5">
    <citation type="submission" date="2015-06" db="UniProtKB">
        <authorList>
            <consortium name="EnsemblFungi"/>
        </authorList>
    </citation>
    <scope>IDENTIFICATION</scope>
    <source>
        <strain evidence="9">ATCC 64411</strain>
    </source>
</reference>
<dbReference type="InterPro" id="IPR051947">
    <property type="entry name" value="Sentrin-specific_protease"/>
</dbReference>
<reference evidence="9" key="4">
    <citation type="journal article" date="2015" name="G3 (Bethesda)">
        <title>Genome sequences of three phytopathogenic species of the Magnaporthaceae family of fungi.</title>
        <authorList>
            <person name="Okagaki L.H."/>
            <person name="Nunes C.C."/>
            <person name="Sailsbery J."/>
            <person name="Clay B."/>
            <person name="Brown D."/>
            <person name="John T."/>
            <person name="Oh Y."/>
            <person name="Young N."/>
            <person name="Fitzgerald M."/>
            <person name="Haas B.J."/>
            <person name="Zeng Q."/>
            <person name="Young S."/>
            <person name="Adiconis X."/>
            <person name="Fan L."/>
            <person name="Levin J.Z."/>
            <person name="Mitchell T.K."/>
            <person name="Okubara P.A."/>
            <person name="Farman M.L."/>
            <person name="Kohn L.M."/>
            <person name="Birren B."/>
            <person name="Ma L.-J."/>
            <person name="Dean R.A."/>
        </authorList>
    </citation>
    <scope>NUCLEOTIDE SEQUENCE</scope>
    <source>
        <strain evidence="9">ATCC 64411 / 73-15</strain>
    </source>
</reference>
<reference evidence="10" key="2">
    <citation type="submission" date="2010-05" db="EMBL/GenBank/DDBJ databases">
        <title>The genome sequence of Magnaporthe poae strain ATCC 64411.</title>
        <authorList>
            <person name="Ma L.-J."/>
            <person name="Dead R."/>
            <person name="Young S."/>
            <person name="Zeng Q."/>
            <person name="Koehrsen M."/>
            <person name="Alvarado L."/>
            <person name="Berlin A."/>
            <person name="Chapman S.B."/>
            <person name="Chen Z."/>
            <person name="Freedman E."/>
            <person name="Gellesch M."/>
            <person name="Goldberg J."/>
            <person name="Griggs A."/>
            <person name="Gujja S."/>
            <person name="Heilman E.R."/>
            <person name="Heiman D."/>
            <person name="Hepburn T."/>
            <person name="Howarth C."/>
            <person name="Jen D."/>
            <person name="Larson L."/>
            <person name="Mehta T."/>
            <person name="Neiman D."/>
            <person name="Pearson M."/>
            <person name="Roberts A."/>
            <person name="Saif S."/>
            <person name="Shea T."/>
            <person name="Shenoy N."/>
            <person name="Sisk P."/>
            <person name="Stolte C."/>
            <person name="Sykes S."/>
            <person name="Walk T."/>
            <person name="White J."/>
            <person name="Yandava C."/>
            <person name="Haas B."/>
            <person name="Nusbaum C."/>
            <person name="Birren B."/>
        </authorList>
    </citation>
    <scope>NUCLEOTIDE SEQUENCE [LARGE SCALE GENOMIC DNA]</scope>
    <source>
        <strain evidence="10">ATCC 64411 / 73-15</strain>
    </source>
</reference>
<name>A0A0C4DZ57_MAGP6</name>
<feature type="domain" description="Ubiquitin-like protease family profile" evidence="7">
    <location>
        <begin position="578"/>
        <end position="762"/>
    </location>
</feature>
<proteinExistence type="inferred from homology"/>
<dbReference type="PROSITE" id="PS50600">
    <property type="entry name" value="ULP_PROTEASE"/>
    <property type="match status" value="1"/>
</dbReference>
<keyword evidence="2" id="KW-0597">Phosphoprotein</keyword>
<feature type="compositionally biased region" description="Basic and acidic residues" evidence="6">
    <location>
        <begin position="73"/>
        <end position="83"/>
    </location>
</feature>
<reference evidence="8" key="1">
    <citation type="submission" date="2010-05" db="EMBL/GenBank/DDBJ databases">
        <title>The Genome Sequence of Magnaporthe poae strain ATCC 64411.</title>
        <authorList>
            <consortium name="The Broad Institute Genome Sequencing Platform"/>
            <consortium name="Broad Institute Genome Sequencing Center for Infectious Disease"/>
            <person name="Ma L.-J."/>
            <person name="Dead R."/>
            <person name="Young S."/>
            <person name="Zeng Q."/>
            <person name="Koehrsen M."/>
            <person name="Alvarado L."/>
            <person name="Berlin A."/>
            <person name="Chapman S.B."/>
            <person name="Chen Z."/>
            <person name="Freedman E."/>
            <person name="Gellesch M."/>
            <person name="Goldberg J."/>
            <person name="Griggs A."/>
            <person name="Gujja S."/>
            <person name="Heilman E.R."/>
            <person name="Heiman D."/>
            <person name="Hepburn T."/>
            <person name="Howarth C."/>
            <person name="Jen D."/>
            <person name="Larson L."/>
            <person name="Mehta T."/>
            <person name="Neiman D."/>
            <person name="Pearson M."/>
            <person name="Roberts A."/>
            <person name="Saif S."/>
            <person name="Shea T."/>
            <person name="Shenoy N."/>
            <person name="Sisk P."/>
            <person name="Stolte C."/>
            <person name="Sykes S."/>
            <person name="Walk T."/>
            <person name="White J."/>
            <person name="Yandava C."/>
            <person name="Haas B."/>
            <person name="Nusbaum C."/>
            <person name="Birren B."/>
        </authorList>
    </citation>
    <scope>NUCLEOTIDE SEQUENCE</scope>
    <source>
        <strain evidence="8">ATCC 64411</strain>
    </source>
</reference>
<dbReference type="Pfam" id="PF02902">
    <property type="entry name" value="Peptidase_C48"/>
    <property type="match status" value="1"/>
</dbReference>
<feature type="region of interest" description="Disordered" evidence="6">
    <location>
        <begin position="295"/>
        <end position="317"/>
    </location>
</feature>
<keyword evidence="5" id="KW-0378">Hydrolase</keyword>
<feature type="region of interest" description="Disordered" evidence="6">
    <location>
        <begin position="1"/>
        <end position="269"/>
    </location>
</feature>
<dbReference type="GO" id="GO:0070139">
    <property type="term" value="F:SUMO-specific endopeptidase activity"/>
    <property type="evidence" value="ECO:0007669"/>
    <property type="project" value="TreeGrafter"/>
</dbReference>
<keyword evidence="10" id="KW-1185">Reference proteome</keyword>
<feature type="region of interest" description="Disordered" evidence="6">
    <location>
        <begin position="696"/>
        <end position="728"/>
    </location>
</feature>
<dbReference type="PANTHER" id="PTHR46896:SF3">
    <property type="entry name" value="FI06413P-RELATED"/>
    <property type="match status" value="1"/>
</dbReference>
<evidence type="ECO:0000256" key="4">
    <source>
        <dbReference type="ARBA" id="ARBA00022786"/>
    </source>
</evidence>
<dbReference type="InterPro" id="IPR057501">
    <property type="entry name" value="DeUb_enz_PH"/>
</dbReference>
<dbReference type="GO" id="GO:0006508">
    <property type="term" value="P:proteolysis"/>
    <property type="evidence" value="ECO:0007669"/>
    <property type="project" value="UniProtKB-KW"/>
</dbReference>
<dbReference type="OMA" id="IICNTPN"/>
<feature type="compositionally biased region" description="Polar residues" evidence="6">
    <location>
        <begin position="84"/>
        <end position="93"/>
    </location>
</feature>
<evidence type="ECO:0000313" key="8">
    <source>
        <dbReference type="EMBL" id="KLU86332.1"/>
    </source>
</evidence>
<feature type="compositionally biased region" description="Basic and acidic residues" evidence="6">
    <location>
        <begin position="747"/>
        <end position="763"/>
    </location>
</feature>
<feature type="compositionally biased region" description="Low complexity" evidence="6">
    <location>
        <begin position="240"/>
        <end position="253"/>
    </location>
</feature>
<reference evidence="8" key="3">
    <citation type="submission" date="2011-03" db="EMBL/GenBank/DDBJ databases">
        <title>Annotation of Magnaporthe poae ATCC 64411.</title>
        <authorList>
            <person name="Ma L.-J."/>
            <person name="Dead R."/>
            <person name="Young S.K."/>
            <person name="Zeng Q."/>
            <person name="Gargeya S."/>
            <person name="Fitzgerald M."/>
            <person name="Haas B."/>
            <person name="Abouelleil A."/>
            <person name="Alvarado L."/>
            <person name="Arachchi H.M."/>
            <person name="Berlin A."/>
            <person name="Brown A."/>
            <person name="Chapman S.B."/>
            <person name="Chen Z."/>
            <person name="Dunbar C."/>
            <person name="Freedman E."/>
            <person name="Gearin G."/>
            <person name="Gellesch M."/>
            <person name="Goldberg J."/>
            <person name="Griggs A."/>
            <person name="Gujja S."/>
            <person name="Heiman D."/>
            <person name="Howarth C."/>
            <person name="Larson L."/>
            <person name="Lui A."/>
            <person name="MacDonald P.J.P."/>
            <person name="Mehta T."/>
            <person name="Montmayeur A."/>
            <person name="Murphy C."/>
            <person name="Neiman D."/>
            <person name="Pearson M."/>
            <person name="Priest M."/>
            <person name="Roberts A."/>
            <person name="Saif S."/>
            <person name="Shea T."/>
            <person name="Shenoy N."/>
            <person name="Sisk P."/>
            <person name="Stolte C."/>
            <person name="Sykes S."/>
            <person name="Yandava C."/>
            <person name="Wortman J."/>
            <person name="Nusbaum C."/>
            <person name="Birren B."/>
        </authorList>
    </citation>
    <scope>NUCLEOTIDE SEQUENCE</scope>
    <source>
        <strain evidence="8">ATCC 64411</strain>
    </source>
</reference>
<dbReference type="InterPro" id="IPR038765">
    <property type="entry name" value="Papain-like_cys_pep_sf"/>
</dbReference>
<dbReference type="Gene3D" id="3.40.395.10">
    <property type="entry name" value="Adenoviral Proteinase, Chain A"/>
    <property type="match status" value="1"/>
</dbReference>
<evidence type="ECO:0000256" key="6">
    <source>
        <dbReference type="SAM" id="MobiDB-lite"/>
    </source>
</evidence>
<dbReference type="GO" id="GO:0005737">
    <property type="term" value="C:cytoplasm"/>
    <property type="evidence" value="ECO:0007669"/>
    <property type="project" value="TreeGrafter"/>
</dbReference>
<dbReference type="Pfam" id="PF25424">
    <property type="entry name" value="PH_35"/>
    <property type="match status" value="1"/>
</dbReference>
<comment type="similarity">
    <text evidence="1">Belongs to the peptidase C48 family.</text>
</comment>
<dbReference type="GO" id="GO:0016926">
    <property type="term" value="P:protein desumoylation"/>
    <property type="evidence" value="ECO:0007669"/>
    <property type="project" value="TreeGrafter"/>
</dbReference>
<evidence type="ECO:0000256" key="3">
    <source>
        <dbReference type="ARBA" id="ARBA00022670"/>
    </source>
</evidence>
<dbReference type="VEuPathDB" id="FungiDB:MAPG_05346"/>
<dbReference type="SUPFAM" id="SSF54001">
    <property type="entry name" value="Cysteine proteinases"/>
    <property type="match status" value="1"/>
</dbReference>
<dbReference type="eggNOG" id="KOG0779">
    <property type="taxonomic scope" value="Eukaryota"/>
</dbReference>
<dbReference type="EMBL" id="GL876969">
    <property type="protein sequence ID" value="KLU86332.1"/>
    <property type="molecule type" value="Genomic_DNA"/>
</dbReference>
<evidence type="ECO:0000256" key="5">
    <source>
        <dbReference type="ARBA" id="ARBA00022801"/>
    </source>
</evidence>
<dbReference type="OrthoDB" id="442460at2759"/>
<organism evidence="9 10">
    <name type="scientific">Magnaporthiopsis poae (strain ATCC 64411 / 73-15)</name>
    <name type="common">Kentucky bluegrass fungus</name>
    <name type="synonym">Magnaporthe poae</name>
    <dbReference type="NCBI Taxonomy" id="644358"/>
    <lineage>
        <taxon>Eukaryota</taxon>
        <taxon>Fungi</taxon>
        <taxon>Dikarya</taxon>
        <taxon>Ascomycota</taxon>
        <taxon>Pezizomycotina</taxon>
        <taxon>Sordariomycetes</taxon>
        <taxon>Sordariomycetidae</taxon>
        <taxon>Magnaporthales</taxon>
        <taxon>Magnaporthaceae</taxon>
        <taxon>Magnaporthiopsis</taxon>
    </lineage>
</organism>
<dbReference type="PANTHER" id="PTHR46896">
    <property type="entry name" value="SENTRIN-SPECIFIC PROTEASE"/>
    <property type="match status" value="1"/>
</dbReference>
<evidence type="ECO:0000313" key="9">
    <source>
        <dbReference type="EnsemblFungi" id="MAPG_05346T0"/>
    </source>
</evidence>
<dbReference type="EnsemblFungi" id="MAPG_05346T0">
    <property type="protein sequence ID" value="MAPG_05346T0"/>
    <property type="gene ID" value="MAPG_05346"/>
</dbReference>
<dbReference type="EMBL" id="ADBL01001266">
    <property type="status" value="NOT_ANNOTATED_CDS"/>
    <property type="molecule type" value="Genomic_DNA"/>
</dbReference>
<dbReference type="AlphaFoldDB" id="A0A0C4DZ57"/>
<evidence type="ECO:0000259" key="7">
    <source>
        <dbReference type="PROSITE" id="PS50600"/>
    </source>
</evidence>
<dbReference type="GO" id="GO:0005634">
    <property type="term" value="C:nucleus"/>
    <property type="evidence" value="ECO:0007669"/>
    <property type="project" value="TreeGrafter"/>
</dbReference>
<evidence type="ECO:0000256" key="2">
    <source>
        <dbReference type="ARBA" id="ARBA00022553"/>
    </source>
</evidence>
<gene>
    <name evidence="8" type="ORF">MAPG_05346</name>
</gene>
<feature type="compositionally biased region" description="Basic and acidic residues" evidence="6">
    <location>
        <begin position="29"/>
        <end position="57"/>
    </location>
</feature>
<accession>A0A0C4DZ57</accession>
<keyword evidence="4" id="KW-0833">Ubl conjugation pathway</keyword>
<keyword evidence="3 8" id="KW-0645">Protease</keyword>
<feature type="region of interest" description="Disordered" evidence="6">
    <location>
        <begin position="743"/>
        <end position="776"/>
    </location>
</feature>
<sequence length="776" mass="86937">MMEALKRVFEGAFKPRNTMAPRPPATPITHDRNRIETPRPARDQSEESQKPPTRDGDQYSTGVFALISTGGRKSLDSGTERDSPTATRKSSQPAVHEFRSVHQKNGCSGKGRPRRQPGQSQQSSYVPKSSPKLPSTPARNYRRVEDIEDEEEDVLLLPEQLPKPKPKHGAIRSSEQVDLTGEDQDHRQELKITIPAIPADRLGRKRAKADSPDELNDDVYMPGRANKRSKGMPGPAPRAGKSSSLSSKGDIGSTFSPRRGTGPITSGRDLPQFRLKAAVCPPRSICDDAQVLVPRQSDPRMLDPRQPGGQDAPLDNRTQDALPYEWLHVRLTTMNRLFYSPGHQYITIERPSLKDFGGKLFLKFLDQEDGRNFVAWAEQQIGDKAKLVIQEATNTEKQFDNARGHVENFARSQAEKRAETRRSKEQTTHNAKADRLGPIDNDVILTALNRRREGAKTGVLLGGPEPTQPPSARKRLRESMADDVVVINGPEPAQPSSAKKRLRQSMADDVVAIGGDAEVREVKRPNIERRSTRSAPASSVVVAVNSPRVESSPPPRAWTLEHPGWDREWRLPLTYHRTIIHKEDVARLDDGEFLNDSIISFYLNYLHNRLKATDKDTAARFYFHNSFFYERLKPAKGKSINYDNVKSWTSRVDIFKYDFIVVPVNEHSHWWVAVICNPGKLIPDEPALIPEVCPRKSVADEPGAGARDDSEDAERSSNGPGPEVPKKVLQRLLHTVISRYVASHRQRSGENGEHVLEPERCSDSRQAGTNPDRRRA</sequence>
<evidence type="ECO:0000313" key="10">
    <source>
        <dbReference type="Proteomes" id="UP000011715"/>
    </source>
</evidence>
<evidence type="ECO:0000256" key="1">
    <source>
        <dbReference type="ARBA" id="ARBA00005234"/>
    </source>
</evidence>
<protein>
    <submittedName>
        <fullName evidence="8">Ulp1 protease</fullName>
    </submittedName>
</protein>
<dbReference type="InterPro" id="IPR003653">
    <property type="entry name" value="Peptidase_C48_C"/>
</dbReference>
<dbReference type="STRING" id="644358.A0A0C4DZ57"/>